<evidence type="ECO:0008006" key="3">
    <source>
        <dbReference type="Google" id="ProtNLM"/>
    </source>
</evidence>
<dbReference type="RefSeq" id="WP_002936525.1">
    <property type="nucleotide sequence ID" value="NZ_ALLE01000035.1"/>
</dbReference>
<dbReference type="Proteomes" id="UP000028185">
    <property type="component" value="Chromosome"/>
</dbReference>
<sequence length="259" mass="30036">MKEFLMEKIHTSQPYTNAELAWLLENISHPDPAIRDELVYASFCHIFLEGLITREQAQSLLQFSQETNHLSLESSTLKRSFTCLLYCLLLSVDNERDSVYFAFLSTNDRELLFQQALDYLAIENDWSGYDEKLGWIHTAAHGADFLLATSCHDQFPAEKSKEVWQTIVTCLTRQSKVFSAGEEIRLAQIPVYLLLNEKVTSKELTEWISKLDFPNQEPVDYFRWLNLQHFLSSLYFQLRSHQASTEEIEQAIEGKIEPA</sequence>
<reference evidence="1 2" key="1">
    <citation type="journal article" date="2014" name="Genome Announc.">
        <title>Whole-Genome Sequence of Streptococcus suis Serotype 4 Reference Strain 6407.</title>
        <authorList>
            <person name="Wang K."/>
            <person name="Chen J."/>
            <person name="Yao H."/>
            <person name="Lu C."/>
        </authorList>
    </citation>
    <scope>NUCLEOTIDE SEQUENCE [LARGE SCALE GENOMIC DNA]</scope>
    <source>
        <strain evidence="1">6407</strain>
    </source>
</reference>
<dbReference type="Pfam" id="PF10978">
    <property type="entry name" value="DUF2785"/>
    <property type="match status" value="1"/>
</dbReference>
<dbReference type="InterPro" id="IPR021247">
    <property type="entry name" value="DUF2785"/>
</dbReference>
<proteinExistence type="predicted"/>
<dbReference type="AlphaFoldDB" id="A0A075SGX3"/>
<dbReference type="HOGENOM" id="CLU_074786_1_0_9"/>
<accession>A0A075SGX3</accession>
<evidence type="ECO:0000313" key="1">
    <source>
        <dbReference type="EMBL" id="AIG42671.1"/>
    </source>
</evidence>
<name>A0A075SGX3_STRSU</name>
<organism evidence="1 2">
    <name type="scientific">Streptococcus suis 6407</name>
    <dbReference type="NCBI Taxonomy" id="1214179"/>
    <lineage>
        <taxon>Bacteria</taxon>
        <taxon>Bacillati</taxon>
        <taxon>Bacillota</taxon>
        <taxon>Bacilli</taxon>
        <taxon>Lactobacillales</taxon>
        <taxon>Streptococcaceae</taxon>
        <taxon>Streptococcus</taxon>
    </lineage>
</organism>
<protein>
    <recommendedName>
        <fullName evidence="3">Aquaporin Z</fullName>
    </recommendedName>
</protein>
<dbReference type="EMBL" id="CP008921">
    <property type="protein sequence ID" value="AIG42671.1"/>
    <property type="molecule type" value="Genomic_DNA"/>
</dbReference>
<gene>
    <name evidence="1" type="ORF">ID09_00770</name>
</gene>
<evidence type="ECO:0000313" key="2">
    <source>
        <dbReference type="Proteomes" id="UP000028185"/>
    </source>
</evidence>
<dbReference type="PATRIC" id="fig|1214179.4.peg.122"/>